<dbReference type="OrthoDB" id="9807574at2"/>
<comment type="similarity">
    <text evidence="1">Belongs to the OmpW/AlkL family.</text>
</comment>
<proteinExistence type="inferred from homology"/>
<dbReference type="Proteomes" id="UP000001364">
    <property type="component" value="Chromosome"/>
</dbReference>
<dbReference type="InterPro" id="IPR011250">
    <property type="entry name" value="OMP/PagP_B-barrel"/>
</dbReference>
<dbReference type="PhylomeDB" id="A0A0H3C811"/>
<dbReference type="RefSeq" id="WP_010919285.1">
    <property type="nucleotide sequence ID" value="NC_011916.1"/>
</dbReference>
<gene>
    <name evidence="3" type="primary">ompW</name>
    <name evidence="3" type="ordered locus">CCNA_01475</name>
</gene>
<name>A0A0H3C811_CAUVN</name>
<dbReference type="PANTHER" id="PTHR36920:SF1">
    <property type="entry name" value="OUTER MEMBRANE PROTEIN W"/>
    <property type="match status" value="1"/>
</dbReference>
<dbReference type="SMR" id="A0A0H3C811"/>
<dbReference type="GO" id="GO:0055085">
    <property type="term" value="P:transmembrane transport"/>
    <property type="evidence" value="ECO:0007669"/>
    <property type="project" value="TreeGrafter"/>
</dbReference>
<sequence length="214" mass="22502">MKKLALSLVAFGALAAGAAQAQDFTPNAKGDLIVHARLTQVAPAKDAAILTAAGANSGLKAHVGNDIKPTLGFTYFLTDKVAVEAILGTTEHNIRAQGPGTDVLVHKTWVLPPVVTLQYHPLPASQVSPYVGAGLNYMLFYSGKNKNGFTVKVDDGVGYALQAGVNIKMKNSWLVNADVKKVYFSTDAKINGGALKAKVDLDPVVASIGLSRKF</sequence>
<evidence type="ECO:0000313" key="4">
    <source>
        <dbReference type="Proteomes" id="UP000001364"/>
    </source>
</evidence>
<evidence type="ECO:0000313" key="3">
    <source>
        <dbReference type="EMBL" id="ACL94940.1"/>
    </source>
</evidence>
<dbReference type="InterPro" id="IPR005618">
    <property type="entry name" value="OMPW"/>
</dbReference>
<dbReference type="EMBL" id="CP001340">
    <property type="protein sequence ID" value="ACL94940.1"/>
    <property type="molecule type" value="Genomic_DNA"/>
</dbReference>
<dbReference type="PANTHER" id="PTHR36920">
    <property type="match status" value="1"/>
</dbReference>
<dbReference type="Pfam" id="PF03922">
    <property type="entry name" value="OmpW"/>
    <property type="match status" value="1"/>
</dbReference>
<accession>A0A0H3C811</accession>
<keyword evidence="2" id="KW-0732">Signal</keyword>
<protein>
    <submittedName>
        <fullName evidence="3">OmpW family outer membrane cation channel</fullName>
    </submittedName>
</protein>
<evidence type="ECO:0000256" key="2">
    <source>
        <dbReference type="SAM" id="SignalP"/>
    </source>
</evidence>
<organism evidence="3 4">
    <name type="scientific">Caulobacter vibrioides (strain NA1000 / CB15N)</name>
    <name type="common">Caulobacter crescentus</name>
    <dbReference type="NCBI Taxonomy" id="565050"/>
    <lineage>
        <taxon>Bacteria</taxon>
        <taxon>Pseudomonadati</taxon>
        <taxon>Pseudomonadota</taxon>
        <taxon>Alphaproteobacteria</taxon>
        <taxon>Caulobacterales</taxon>
        <taxon>Caulobacteraceae</taxon>
        <taxon>Caulobacter</taxon>
    </lineage>
</organism>
<dbReference type="HOGENOM" id="CLU_042505_0_1_5"/>
<reference evidence="3 4" key="1">
    <citation type="journal article" date="2010" name="J. Bacteriol.">
        <title>The genetic basis of laboratory adaptation in Caulobacter crescentus.</title>
        <authorList>
            <person name="Marks M.E."/>
            <person name="Castro-Rojas C.M."/>
            <person name="Teiling C."/>
            <person name="Du L."/>
            <person name="Kapatral V."/>
            <person name="Walunas T.L."/>
            <person name="Crosson S."/>
        </authorList>
    </citation>
    <scope>NUCLEOTIDE SEQUENCE [LARGE SCALE GENOMIC DNA]</scope>
    <source>
        <strain evidence="4">NA1000 / CB15N</strain>
    </source>
</reference>
<feature type="chain" id="PRO_5002605798" evidence="2">
    <location>
        <begin position="22"/>
        <end position="214"/>
    </location>
</feature>
<feature type="signal peptide" evidence="2">
    <location>
        <begin position="1"/>
        <end position="21"/>
    </location>
</feature>
<evidence type="ECO:0000256" key="1">
    <source>
        <dbReference type="ARBA" id="ARBA00009330"/>
    </source>
</evidence>
<dbReference type="KEGG" id="ccs:CCNA_01475"/>
<dbReference type="GeneID" id="7330209"/>
<dbReference type="SUPFAM" id="SSF56925">
    <property type="entry name" value="OMPA-like"/>
    <property type="match status" value="1"/>
</dbReference>
<dbReference type="AlphaFoldDB" id="A0A0H3C811"/>
<dbReference type="PATRIC" id="fig|565050.3.peg.1454"/>
<dbReference type="RefSeq" id="YP_002516848.1">
    <property type="nucleotide sequence ID" value="NC_011916.1"/>
</dbReference>
<dbReference type="Gene3D" id="2.40.160.20">
    <property type="match status" value="1"/>
</dbReference>
<dbReference type="GO" id="GO:0019867">
    <property type="term" value="C:outer membrane"/>
    <property type="evidence" value="ECO:0007669"/>
    <property type="project" value="InterPro"/>
</dbReference>
<keyword evidence="4" id="KW-1185">Reference proteome</keyword>